<feature type="region of interest" description="Disordered" evidence="1">
    <location>
        <begin position="84"/>
        <end position="107"/>
    </location>
</feature>
<accession>A0A9Q3FHH5</accession>
<name>A0A9Q3FHH5_9BASI</name>
<feature type="compositionally biased region" description="Basic and acidic residues" evidence="1">
    <location>
        <begin position="98"/>
        <end position="107"/>
    </location>
</feature>
<proteinExistence type="predicted"/>
<dbReference type="Proteomes" id="UP000765509">
    <property type="component" value="Unassembled WGS sequence"/>
</dbReference>
<feature type="compositionally biased region" description="Basic and acidic residues" evidence="1">
    <location>
        <begin position="42"/>
        <end position="55"/>
    </location>
</feature>
<evidence type="ECO:0000256" key="1">
    <source>
        <dbReference type="SAM" id="MobiDB-lite"/>
    </source>
</evidence>
<evidence type="ECO:0000313" key="3">
    <source>
        <dbReference type="Proteomes" id="UP000765509"/>
    </source>
</evidence>
<dbReference type="EMBL" id="AVOT02044998">
    <property type="protein sequence ID" value="MBW0540346.1"/>
    <property type="molecule type" value="Genomic_DNA"/>
</dbReference>
<dbReference type="AlphaFoldDB" id="A0A9Q3FHH5"/>
<feature type="region of interest" description="Disordered" evidence="1">
    <location>
        <begin position="33"/>
        <end position="55"/>
    </location>
</feature>
<dbReference type="OrthoDB" id="5552562at2759"/>
<gene>
    <name evidence="2" type="ORF">O181_080061</name>
</gene>
<reference evidence="2" key="1">
    <citation type="submission" date="2021-03" db="EMBL/GenBank/DDBJ databases">
        <title>Draft genome sequence of rust myrtle Austropuccinia psidii MF-1, a brazilian biotype.</title>
        <authorList>
            <person name="Quecine M.C."/>
            <person name="Pachon D.M.R."/>
            <person name="Bonatelli M.L."/>
            <person name="Correr F.H."/>
            <person name="Franceschini L.M."/>
            <person name="Leite T.F."/>
            <person name="Margarido G.R.A."/>
            <person name="Almeida C.A."/>
            <person name="Ferrarezi J.A."/>
            <person name="Labate C.A."/>
        </authorList>
    </citation>
    <scope>NUCLEOTIDE SEQUENCE</scope>
    <source>
        <strain evidence="2">MF-1</strain>
    </source>
</reference>
<protein>
    <submittedName>
        <fullName evidence="2">Uncharacterized protein</fullName>
    </submittedName>
</protein>
<evidence type="ECO:0000313" key="2">
    <source>
        <dbReference type="EMBL" id="MBW0540346.1"/>
    </source>
</evidence>
<keyword evidence="3" id="KW-1185">Reference proteome</keyword>
<comment type="caution">
    <text evidence="2">The sequence shown here is derived from an EMBL/GenBank/DDBJ whole genome shotgun (WGS) entry which is preliminary data.</text>
</comment>
<sequence>MRGQIKRVVLKTRSLNHWIQSFQASSRLIFQKASSQEEQEGEDKTHAALLNKDNKLINPEKGRRIKESLCTYCGKKQTIEKCFKRPQNRPESSKASLARRENPEWES</sequence>
<organism evidence="2 3">
    <name type="scientific">Austropuccinia psidii MF-1</name>
    <dbReference type="NCBI Taxonomy" id="1389203"/>
    <lineage>
        <taxon>Eukaryota</taxon>
        <taxon>Fungi</taxon>
        <taxon>Dikarya</taxon>
        <taxon>Basidiomycota</taxon>
        <taxon>Pucciniomycotina</taxon>
        <taxon>Pucciniomycetes</taxon>
        <taxon>Pucciniales</taxon>
        <taxon>Sphaerophragmiaceae</taxon>
        <taxon>Austropuccinia</taxon>
    </lineage>
</organism>